<evidence type="ECO:0000313" key="1">
    <source>
        <dbReference type="EMBL" id="KIM23297.1"/>
    </source>
</evidence>
<reference evidence="1 2" key="1">
    <citation type="submission" date="2014-04" db="EMBL/GenBank/DDBJ databases">
        <authorList>
            <consortium name="DOE Joint Genome Institute"/>
            <person name="Kuo A."/>
            <person name="Zuccaro A."/>
            <person name="Kohler A."/>
            <person name="Nagy L.G."/>
            <person name="Floudas D."/>
            <person name="Copeland A."/>
            <person name="Barry K.W."/>
            <person name="Cichocki N."/>
            <person name="Veneault-Fourrey C."/>
            <person name="LaButti K."/>
            <person name="Lindquist E.A."/>
            <person name="Lipzen A."/>
            <person name="Lundell T."/>
            <person name="Morin E."/>
            <person name="Murat C."/>
            <person name="Sun H."/>
            <person name="Tunlid A."/>
            <person name="Henrissat B."/>
            <person name="Grigoriev I.V."/>
            <person name="Hibbett D.S."/>
            <person name="Martin F."/>
            <person name="Nordberg H.P."/>
            <person name="Cantor M.N."/>
            <person name="Hua S.X."/>
        </authorList>
    </citation>
    <scope>NUCLEOTIDE SEQUENCE [LARGE SCALE GENOMIC DNA]</scope>
    <source>
        <strain evidence="1 2">MAFF 305830</strain>
    </source>
</reference>
<accession>A0A0C2X1B5</accession>
<dbReference type="STRING" id="933852.A0A0C2X1B5"/>
<dbReference type="EMBL" id="KN824339">
    <property type="protein sequence ID" value="KIM23297.1"/>
    <property type="molecule type" value="Genomic_DNA"/>
</dbReference>
<sequence length="197" mass="22485">MIKLKQIFESSAKVTSLLDQESDQLHDSYETVHNQYLKLVLETEAAQSELYRIRNMINANKVQRTLRESEQRDLLTFMHPLRRCPDNILQEIFEWVTCELAGFKSALGKSVNLSSVCQKWRMVAINTPGLWIKVAFDLSRSLIVLKHQQQTVVSRIKGRAAKISVGDIDCFFGGTFRGMRPPSVSFNRGSVIHSIKS</sequence>
<gene>
    <name evidence="1" type="ORF">M408DRAFT_264199</name>
</gene>
<protein>
    <submittedName>
        <fullName evidence="1">Uncharacterized protein</fullName>
    </submittedName>
</protein>
<keyword evidence="2" id="KW-1185">Reference proteome</keyword>
<proteinExistence type="predicted"/>
<dbReference type="AlphaFoldDB" id="A0A0C2X1B5"/>
<dbReference type="OrthoDB" id="3249706at2759"/>
<dbReference type="Proteomes" id="UP000054097">
    <property type="component" value="Unassembled WGS sequence"/>
</dbReference>
<dbReference type="HOGENOM" id="CLU_119667_0_0_1"/>
<reference evidence="2" key="2">
    <citation type="submission" date="2015-01" db="EMBL/GenBank/DDBJ databases">
        <title>Evolutionary Origins and Diversification of the Mycorrhizal Mutualists.</title>
        <authorList>
            <consortium name="DOE Joint Genome Institute"/>
            <consortium name="Mycorrhizal Genomics Consortium"/>
            <person name="Kohler A."/>
            <person name="Kuo A."/>
            <person name="Nagy L.G."/>
            <person name="Floudas D."/>
            <person name="Copeland A."/>
            <person name="Barry K.W."/>
            <person name="Cichocki N."/>
            <person name="Veneault-Fourrey C."/>
            <person name="LaButti K."/>
            <person name="Lindquist E.A."/>
            <person name="Lipzen A."/>
            <person name="Lundell T."/>
            <person name="Morin E."/>
            <person name="Murat C."/>
            <person name="Riley R."/>
            <person name="Ohm R."/>
            <person name="Sun H."/>
            <person name="Tunlid A."/>
            <person name="Henrissat B."/>
            <person name="Grigoriev I.V."/>
            <person name="Hibbett D.S."/>
            <person name="Martin F."/>
        </authorList>
    </citation>
    <scope>NUCLEOTIDE SEQUENCE [LARGE SCALE GENOMIC DNA]</scope>
    <source>
        <strain evidence="2">MAFF 305830</strain>
    </source>
</reference>
<name>A0A0C2X1B5_SERVB</name>
<evidence type="ECO:0000313" key="2">
    <source>
        <dbReference type="Proteomes" id="UP000054097"/>
    </source>
</evidence>
<organism evidence="1 2">
    <name type="scientific">Serendipita vermifera MAFF 305830</name>
    <dbReference type="NCBI Taxonomy" id="933852"/>
    <lineage>
        <taxon>Eukaryota</taxon>
        <taxon>Fungi</taxon>
        <taxon>Dikarya</taxon>
        <taxon>Basidiomycota</taxon>
        <taxon>Agaricomycotina</taxon>
        <taxon>Agaricomycetes</taxon>
        <taxon>Sebacinales</taxon>
        <taxon>Serendipitaceae</taxon>
        <taxon>Serendipita</taxon>
    </lineage>
</organism>